<organism evidence="1">
    <name type="scientific">Anguilla anguilla</name>
    <name type="common">European freshwater eel</name>
    <name type="synonym">Muraena anguilla</name>
    <dbReference type="NCBI Taxonomy" id="7936"/>
    <lineage>
        <taxon>Eukaryota</taxon>
        <taxon>Metazoa</taxon>
        <taxon>Chordata</taxon>
        <taxon>Craniata</taxon>
        <taxon>Vertebrata</taxon>
        <taxon>Euteleostomi</taxon>
        <taxon>Actinopterygii</taxon>
        <taxon>Neopterygii</taxon>
        <taxon>Teleostei</taxon>
        <taxon>Anguilliformes</taxon>
        <taxon>Anguillidae</taxon>
        <taxon>Anguilla</taxon>
    </lineage>
</organism>
<accession>A0A0E9VH94</accession>
<protein>
    <submittedName>
        <fullName evidence="1">Uncharacterized protein</fullName>
    </submittedName>
</protein>
<proteinExistence type="predicted"/>
<evidence type="ECO:0000313" key="1">
    <source>
        <dbReference type="EMBL" id="JAH77371.1"/>
    </source>
</evidence>
<name>A0A0E9VH94_ANGAN</name>
<sequence length="33" mass="3590">MPNYLPPPTCTGSSCPFSCFTFFLIAMFPDLGS</sequence>
<dbReference type="EMBL" id="GBXM01031206">
    <property type="protein sequence ID" value="JAH77371.1"/>
    <property type="molecule type" value="Transcribed_RNA"/>
</dbReference>
<reference evidence="1" key="2">
    <citation type="journal article" date="2015" name="Fish Shellfish Immunol.">
        <title>Early steps in the European eel (Anguilla anguilla)-Vibrio vulnificus interaction in the gills: Role of the RtxA13 toxin.</title>
        <authorList>
            <person name="Callol A."/>
            <person name="Pajuelo D."/>
            <person name="Ebbesson L."/>
            <person name="Teles M."/>
            <person name="MacKenzie S."/>
            <person name="Amaro C."/>
        </authorList>
    </citation>
    <scope>NUCLEOTIDE SEQUENCE</scope>
</reference>
<dbReference type="AlphaFoldDB" id="A0A0E9VH94"/>
<reference evidence="1" key="1">
    <citation type="submission" date="2014-11" db="EMBL/GenBank/DDBJ databases">
        <authorList>
            <person name="Amaro Gonzalez C."/>
        </authorList>
    </citation>
    <scope>NUCLEOTIDE SEQUENCE</scope>
</reference>